<accession>I3CJS0</accession>
<dbReference type="PANTHER" id="PTHR47152:SF1">
    <property type="entry name" value="SLL1186 PROTEIN"/>
    <property type="match status" value="1"/>
</dbReference>
<evidence type="ECO:0000259" key="1">
    <source>
        <dbReference type="Pfam" id="PF05685"/>
    </source>
</evidence>
<gene>
    <name evidence="2" type="ORF">BegalDRAFT_3037</name>
</gene>
<dbReference type="Gene3D" id="3.90.1570.10">
    <property type="entry name" value="tt1808, chain A"/>
    <property type="match status" value="1"/>
</dbReference>
<dbReference type="OrthoDB" id="427876at2"/>
<dbReference type="InterPro" id="IPR008538">
    <property type="entry name" value="Uma2"/>
</dbReference>
<feature type="domain" description="Putative restriction endonuclease" evidence="1">
    <location>
        <begin position="28"/>
        <end position="186"/>
    </location>
</feature>
<evidence type="ECO:0000313" key="2">
    <source>
        <dbReference type="EMBL" id="EIJ43863.1"/>
    </source>
</evidence>
<dbReference type="CDD" id="cd06260">
    <property type="entry name" value="DUF820-like"/>
    <property type="match status" value="1"/>
</dbReference>
<sequence length="212" mass="24575">MQLDLQQLIIPAGQHVLLNNIDWASFEAILQELGEHRASRLTYHQGVLEIMTPLLQHESAKELIGDFVKILLEEQNYDFNSVGSTTFKSVTMKYGIEPDQCFYIEHEPQIRGKDRLDLKIDPPPDLAIEIDITSETWISTYEALAVPELWRYDGHELHIYVLQEGHYVQTEQSLHFPQFPVVQAIPDYLQQTKVAGRNKVMRAFRAWVRGFL</sequence>
<evidence type="ECO:0000313" key="3">
    <source>
        <dbReference type="Proteomes" id="UP000005744"/>
    </source>
</evidence>
<reference evidence="2 3" key="1">
    <citation type="submission" date="2011-11" db="EMBL/GenBank/DDBJ databases">
        <title>Improved High-Quality Draft sequence of Beggiatoa alba B18lD.</title>
        <authorList>
            <consortium name="US DOE Joint Genome Institute"/>
            <person name="Lucas S."/>
            <person name="Han J."/>
            <person name="Lapidus A."/>
            <person name="Cheng J.-F."/>
            <person name="Goodwin L."/>
            <person name="Pitluck S."/>
            <person name="Peters L."/>
            <person name="Mikhailova N."/>
            <person name="Held B."/>
            <person name="Detter J.C."/>
            <person name="Han C."/>
            <person name="Tapia R."/>
            <person name="Land M."/>
            <person name="Hauser L."/>
            <person name="Kyrpides N."/>
            <person name="Ivanova N."/>
            <person name="Pagani I."/>
            <person name="Samuel K."/>
            <person name="Teske A."/>
            <person name="Mueller J."/>
            <person name="Woyke T."/>
        </authorList>
    </citation>
    <scope>NUCLEOTIDE SEQUENCE [LARGE SCALE GENOMIC DNA]</scope>
    <source>
        <strain evidence="2 3">B18LD</strain>
    </source>
</reference>
<dbReference type="AlphaFoldDB" id="I3CJS0"/>
<keyword evidence="3" id="KW-1185">Reference proteome</keyword>
<dbReference type="Proteomes" id="UP000005744">
    <property type="component" value="Unassembled WGS sequence"/>
</dbReference>
<dbReference type="Pfam" id="PF05685">
    <property type="entry name" value="Uma2"/>
    <property type="match status" value="1"/>
</dbReference>
<dbReference type="HOGENOM" id="CLU_098557_0_0_6"/>
<dbReference type="STRING" id="395493.BegalDRAFT_3037"/>
<dbReference type="eggNOG" id="COG4636">
    <property type="taxonomic scope" value="Bacteria"/>
</dbReference>
<dbReference type="EMBL" id="JH600070">
    <property type="protein sequence ID" value="EIJ43863.1"/>
    <property type="molecule type" value="Genomic_DNA"/>
</dbReference>
<dbReference type="RefSeq" id="WP_002691418.1">
    <property type="nucleotide sequence ID" value="NZ_JH600070.1"/>
</dbReference>
<dbReference type="InterPro" id="IPR012296">
    <property type="entry name" value="Nuclease_put_TT1808"/>
</dbReference>
<protein>
    <recommendedName>
        <fullName evidence="1">Putative restriction endonuclease domain-containing protein</fullName>
    </recommendedName>
</protein>
<proteinExistence type="predicted"/>
<organism evidence="2 3">
    <name type="scientific">Beggiatoa alba B18LD</name>
    <dbReference type="NCBI Taxonomy" id="395493"/>
    <lineage>
        <taxon>Bacteria</taxon>
        <taxon>Pseudomonadati</taxon>
        <taxon>Pseudomonadota</taxon>
        <taxon>Gammaproteobacteria</taxon>
        <taxon>Thiotrichales</taxon>
        <taxon>Thiotrichaceae</taxon>
        <taxon>Beggiatoa</taxon>
    </lineage>
</organism>
<dbReference type="PANTHER" id="PTHR47152">
    <property type="entry name" value="SLR2084 PROTEIN-RELATED"/>
    <property type="match status" value="1"/>
</dbReference>
<name>I3CJS0_9GAMM</name>